<proteinExistence type="predicted"/>
<reference evidence="2 3" key="1">
    <citation type="submission" date="2024-01" db="EMBL/GenBank/DDBJ databases">
        <title>Comparative genomics of Cryptococcus and Kwoniella reveals pathogenesis evolution and contrasting modes of karyotype evolution via chromosome fusion or intercentromeric recombination.</title>
        <authorList>
            <person name="Coelho M.A."/>
            <person name="David-Palma M."/>
            <person name="Shea T."/>
            <person name="Bowers K."/>
            <person name="McGinley-Smith S."/>
            <person name="Mohammad A.W."/>
            <person name="Gnirke A."/>
            <person name="Yurkov A.M."/>
            <person name="Nowrousian M."/>
            <person name="Sun S."/>
            <person name="Cuomo C.A."/>
            <person name="Heitman J."/>
        </authorList>
    </citation>
    <scope>NUCLEOTIDE SEQUENCE [LARGE SCALE GENOMIC DNA]</scope>
    <source>
        <strain evidence="2 3">PYCC6329</strain>
    </source>
</reference>
<dbReference type="EMBL" id="CP144089">
    <property type="protein sequence ID" value="WWD07662.1"/>
    <property type="molecule type" value="Genomic_DNA"/>
</dbReference>
<sequence length="295" mass="33049">MSAATETQQIVGAFNSLSIRDAKDDLAHCVPRPDFGRQGRRITVTANMFPVTFKKSDMIVYHYDIDIDIPSTIRSRDSTGGQKQYKELKWKIWKELCATAPEGAIKEGLAGAAFDRERNFYATVKLPLSRTVANLKVELKDEEGQAPTQRGRQTRVFNVKVQFAREIDLNVILSYCQGQAFDPETRDMVAMGKAAINTLLRQDLYDRFDIKGGQGKRFFTLDDARFSLTPPTVLSFALEIYSKSSPKFSWTMVMVEVEEVAEVAEVGEEGESRTIGEVVSGSEIHTDLPRNSTTS</sequence>
<dbReference type="RefSeq" id="XP_066085629.1">
    <property type="nucleotide sequence ID" value="XM_066229532.1"/>
</dbReference>
<feature type="domain" description="Protein argonaute N-terminal" evidence="1">
    <location>
        <begin position="40"/>
        <end position="189"/>
    </location>
</feature>
<dbReference type="GeneID" id="91104564"/>
<dbReference type="Pfam" id="PF16486">
    <property type="entry name" value="ArgoN"/>
    <property type="match status" value="1"/>
</dbReference>
<dbReference type="KEGG" id="ker:91104564"/>
<evidence type="ECO:0000259" key="1">
    <source>
        <dbReference type="Pfam" id="PF16486"/>
    </source>
</evidence>
<keyword evidence="3" id="KW-1185">Reference proteome</keyword>
<accession>A0AAX4KMR5</accession>
<protein>
    <recommendedName>
        <fullName evidence="1">Protein argonaute N-terminal domain-containing protein</fullName>
    </recommendedName>
</protein>
<evidence type="ECO:0000313" key="3">
    <source>
        <dbReference type="Proteomes" id="UP001358614"/>
    </source>
</evidence>
<evidence type="ECO:0000313" key="2">
    <source>
        <dbReference type="EMBL" id="WWD07662.1"/>
    </source>
</evidence>
<dbReference type="Proteomes" id="UP001358614">
    <property type="component" value="Chromosome 1"/>
</dbReference>
<organism evidence="2 3">
    <name type="scientific">Kwoniella europaea PYCC6329</name>
    <dbReference type="NCBI Taxonomy" id="1423913"/>
    <lineage>
        <taxon>Eukaryota</taxon>
        <taxon>Fungi</taxon>
        <taxon>Dikarya</taxon>
        <taxon>Basidiomycota</taxon>
        <taxon>Agaricomycotina</taxon>
        <taxon>Tremellomycetes</taxon>
        <taxon>Tremellales</taxon>
        <taxon>Cryptococcaceae</taxon>
        <taxon>Kwoniella</taxon>
    </lineage>
</organism>
<name>A0AAX4KMR5_9TREE</name>
<gene>
    <name evidence="2" type="ORF">V865_005763</name>
</gene>
<dbReference type="InterPro" id="IPR032474">
    <property type="entry name" value="Argonaute_N"/>
</dbReference>
<dbReference type="AlphaFoldDB" id="A0AAX4KMR5"/>